<dbReference type="InterPro" id="IPR036390">
    <property type="entry name" value="WH_DNA-bd_sf"/>
</dbReference>
<evidence type="ECO:0000256" key="1">
    <source>
        <dbReference type="ARBA" id="ARBA00009437"/>
    </source>
</evidence>
<dbReference type="SUPFAM" id="SSF53850">
    <property type="entry name" value="Periplasmic binding protein-like II"/>
    <property type="match status" value="1"/>
</dbReference>
<gene>
    <name evidence="6" type="ORF">J5474_18835</name>
</gene>
<protein>
    <submittedName>
        <fullName evidence="6">LysR family transcriptional regulator</fullName>
    </submittedName>
</protein>
<dbReference type="PROSITE" id="PS50931">
    <property type="entry name" value="HTH_LYSR"/>
    <property type="match status" value="2"/>
</dbReference>
<dbReference type="InterPro" id="IPR005119">
    <property type="entry name" value="LysR_subst-bd"/>
</dbReference>
<dbReference type="Pfam" id="PF03466">
    <property type="entry name" value="LysR_substrate"/>
    <property type="match status" value="1"/>
</dbReference>
<organism evidence="6 7">
    <name type="scientific">Sagittula salina</name>
    <dbReference type="NCBI Taxonomy" id="2820268"/>
    <lineage>
        <taxon>Bacteria</taxon>
        <taxon>Pseudomonadati</taxon>
        <taxon>Pseudomonadota</taxon>
        <taxon>Alphaproteobacteria</taxon>
        <taxon>Rhodobacterales</taxon>
        <taxon>Roseobacteraceae</taxon>
        <taxon>Sagittula</taxon>
    </lineage>
</organism>
<keyword evidence="3" id="KW-0238">DNA-binding</keyword>
<dbReference type="PRINTS" id="PR00039">
    <property type="entry name" value="HTHLYSR"/>
</dbReference>
<dbReference type="RefSeq" id="WP_209362977.1">
    <property type="nucleotide sequence ID" value="NZ_JAGISH010000014.1"/>
</dbReference>
<dbReference type="EMBL" id="JAGISH010000014">
    <property type="protein sequence ID" value="MBP0484532.1"/>
    <property type="molecule type" value="Genomic_DNA"/>
</dbReference>
<name>A0A940S2X2_9RHOB</name>
<evidence type="ECO:0000256" key="3">
    <source>
        <dbReference type="ARBA" id="ARBA00023125"/>
    </source>
</evidence>
<dbReference type="GO" id="GO:0003700">
    <property type="term" value="F:DNA-binding transcription factor activity"/>
    <property type="evidence" value="ECO:0007669"/>
    <property type="project" value="InterPro"/>
</dbReference>
<dbReference type="AlphaFoldDB" id="A0A940S2X2"/>
<dbReference type="InterPro" id="IPR050950">
    <property type="entry name" value="HTH-type_LysR_regulators"/>
</dbReference>
<dbReference type="Gene3D" id="1.10.10.10">
    <property type="entry name" value="Winged helix-like DNA-binding domain superfamily/Winged helix DNA-binding domain"/>
    <property type="match status" value="2"/>
</dbReference>
<keyword evidence="7" id="KW-1185">Reference proteome</keyword>
<keyword evidence="4" id="KW-0804">Transcription</keyword>
<dbReference type="Proteomes" id="UP000675940">
    <property type="component" value="Unassembled WGS sequence"/>
</dbReference>
<feature type="domain" description="HTH lysR-type" evidence="5">
    <location>
        <begin position="109"/>
        <end position="166"/>
    </location>
</feature>
<dbReference type="PANTHER" id="PTHR30419:SF8">
    <property type="entry name" value="NITROGEN ASSIMILATION TRANSCRIPTIONAL ACTIVATOR-RELATED"/>
    <property type="match status" value="1"/>
</dbReference>
<dbReference type="InterPro" id="IPR000847">
    <property type="entry name" value="LysR_HTH_N"/>
</dbReference>
<feature type="domain" description="HTH lysR-type" evidence="5">
    <location>
        <begin position="9"/>
        <end position="66"/>
    </location>
</feature>
<evidence type="ECO:0000313" key="6">
    <source>
        <dbReference type="EMBL" id="MBP0484532.1"/>
    </source>
</evidence>
<sequence length="413" mass="44254">MTTDPEPSVALRHLRAFLAVVETGGFSAAGQSIRRSTSAVSRSVSLLEGALGRPLLLRGPGRQIPTPAGEAVARRCALIRRELATCRDQVARYHAAAIPPSSALFGMMVDCAHLRALVAVRDFRSVQRAARVLGVTQPAVSYSIRLLEADTGVTQFSRLPTGMVATPAGDSLAITARRVLAELSRMVDDVRSAEGVSTGLVRVGALAYSRTALLPGAIRQVLADHPNVSVCTVEGHIDHLMTALHHGEIDVLLCAYPDRSLLDGISLERIERDRLGFFVRPDHPLAGRRGVALTALLDHDFILPPQGTITRVLLEEFFAENGLRPPRGRAETSSYSLVRELVAGSDCIAFRTRREFPPHPDAAAVALDTAVPAPEREICVLQRLEAHQTAAVGAFLDVVRGMGSLGPDGITHG</sequence>
<reference evidence="6" key="1">
    <citation type="submission" date="2021-03" db="EMBL/GenBank/DDBJ databases">
        <title>Sagittula salina sp. nov. strain M10.9X isolated from the marine waste.</title>
        <authorList>
            <person name="Satari L."/>
            <person name="Molina-Menor E."/>
            <person name="Vidal-Verdu A."/>
            <person name="Pascual J."/>
            <person name="Pereto J."/>
            <person name="Porcar M."/>
        </authorList>
    </citation>
    <scope>NUCLEOTIDE SEQUENCE</scope>
    <source>
        <strain evidence="6">M10.9X</strain>
    </source>
</reference>
<dbReference type="Pfam" id="PF00126">
    <property type="entry name" value="HTH_1"/>
    <property type="match status" value="2"/>
</dbReference>
<dbReference type="InterPro" id="IPR036388">
    <property type="entry name" value="WH-like_DNA-bd_sf"/>
</dbReference>
<dbReference type="Gene3D" id="3.40.190.290">
    <property type="match status" value="1"/>
</dbReference>
<comment type="caution">
    <text evidence="6">The sequence shown here is derived from an EMBL/GenBank/DDBJ whole genome shotgun (WGS) entry which is preliminary data.</text>
</comment>
<evidence type="ECO:0000256" key="2">
    <source>
        <dbReference type="ARBA" id="ARBA00023015"/>
    </source>
</evidence>
<comment type="similarity">
    <text evidence="1">Belongs to the LysR transcriptional regulatory family.</text>
</comment>
<dbReference type="GO" id="GO:0003677">
    <property type="term" value="F:DNA binding"/>
    <property type="evidence" value="ECO:0007669"/>
    <property type="project" value="UniProtKB-KW"/>
</dbReference>
<accession>A0A940S2X2</accession>
<keyword evidence="2" id="KW-0805">Transcription regulation</keyword>
<evidence type="ECO:0000259" key="5">
    <source>
        <dbReference type="PROSITE" id="PS50931"/>
    </source>
</evidence>
<dbReference type="SUPFAM" id="SSF46785">
    <property type="entry name" value="Winged helix' DNA-binding domain"/>
    <property type="match status" value="2"/>
</dbReference>
<dbReference type="GO" id="GO:0005829">
    <property type="term" value="C:cytosol"/>
    <property type="evidence" value="ECO:0007669"/>
    <property type="project" value="TreeGrafter"/>
</dbReference>
<evidence type="ECO:0000313" key="7">
    <source>
        <dbReference type="Proteomes" id="UP000675940"/>
    </source>
</evidence>
<proteinExistence type="inferred from homology"/>
<dbReference type="PANTHER" id="PTHR30419">
    <property type="entry name" value="HTH-TYPE TRANSCRIPTIONAL REGULATOR YBHD"/>
    <property type="match status" value="1"/>
</dbReference>
<evidence type="ECO:0000256" key="4">
    <source>
        <dbReference type="ARBA" id="ARBA00023163"/>
    </source>
</evidence>